<evidence type="ECO:0000313" key="3">
    <source>
        <dbReference type="Proteomes" id="UP000239590"/>
    </source>
</evidence>
<dbReference type="InterPro" id="IPR026341">
    <property type="entry name" value="T9SS_type_B"/>
</dbReference>
<dbReference type="RefSeq" id="WP_104710030.1">
    <property type="nucleotide sequence ID" value="NZ_PTRA01000001.1"/>
</dbReference>
<dbReference type="SUPFAM" id="SSF49265">
    <property type="entry name" value="Fibronectin type III"/>
    <property type="match status" value="1"/>
</dbReference>
<keyword evidence="3" id="KW-1185">Reference proteome</keyword>
<proteinExistence type="predicted"/>
<comment type="caution">
    <text evidence="2">The sequence shown here is derived from an EMBL/GenBank/DDBJ whole genome shotgun (WGS) entry which is preliminary data.</text>
</comment>
<dbReference type="OrthoDB" id="631648at2"/>
<accession>A0A2S7IM91</accession>
<reference evidence="3" key="1">
    <citation type="submission" date="2018-02" db="EMBL/GenBank/DDBJ databases">
        <title>Genome sequencing of Solimonas sp. HR-BB.</title>
        <authorList>
            <person name="Lee Y."/>
            <person name="Jeon C.O."/>
        </authorList>
    </citation>
    <scope>NUCLEOTIDE SEQUENCE [LARGE SCALE GENOMIC DNA]</scope>
    <source>
        <strain evidence="3">HR-U</strain>
    </source>
</reference>
<evidence type="ECO:0008006" key="4">
    <source>
        <dbReference type="Google" id="ProtNLM"/>
    </source>
</evidence>
<dbReference type="Proteomes" id="UP000239590">
    <property type="component" value="Unassembled WGS sequence"/>
</dbReference>
<dbReference type="Gene3D" id="2.60.40.10">
    <property type="entry name" value="Immunoglobulins"/>
    <property type="match status" value="2"/>
</dbReference>
<evidence type="ECO:0000313" key="2">
    <source>
        <dbReference type="EMBL" id="PQA58861.1"/>
    </source>
</evidence>
<dbReference type="EMBL" id="PTRA01000001">
    <property type="protein sequence ID" value="PQA58861.1"/>
    <property type="molecule type" value="Genomic_DNA"/>
</dbReference>
<protein>
    <recommendedName>
        <fullName evidence="4">Gliding motility protein</fullName>
    </recommendedName>
</protein>
<dbReference type="AlphaFoldDB" id="A0A2S7IM91"/>
<gene>
    <name evidence="2" type="ORF">C5O19_04160</name>
</gene>
<dbReference type="NCBIfam" id="TIGR04131">
    <property type="entry name" value="Bac_Flav_CTERM"/>
    <property type="match status" value="1"/>
</dbReference>
<keyword evidence="1" id="KW-0732">Signal</keyword>
<dbReference type="InterPro" id="IPR013783">
    <property type="entry name" value="Ig-like_fold"/>
</dbReference>
<organism evidence="2 3">
    <name type="scientific">Siphonobacter curvatus</name>
    <dbReference type="NCBI Taxonomy" id="2094562"/>
    <lineage>
        <taxon>Bacteria</taxon>
        <taxon>Pseudomonadati</taxon>
        <taxon>Bacteroidota</taxon>
        <taxon>Cytophagia</taxon>
        <taxon>Cytophagales</taxon>
        <taxon>Cytophagaceae</taxon>
        <taxon>Siphonobacter</taxon>
    </lineage>
</organism>
<feature type="signal peptide" evidence="1">
    <location>
        <begin position="1"/>
        <end position="18"/>
    </location>
</feature>
<name>A0A2S7IM91_9BACT</name>
<dbReference type="Pfam" id="PF13585">
    <property type="entry name" value="CHU_C"/>
    <property type="match status" value="1"/>
</dbReference>
<dbReference type="InterPro" id="IPR036116">
    <property type="entry name" value="FN3_sf"/>
</dbReference>
<evidence type="ECO:0000256" key="1">
    <source>
        <dbReference type="SAM" id="SignalP"/>
    </source>
</evidence>
<feature type="chain" id="PRO_5015473351" description="Gliding motility protein" evidence="1">
    <location>
        <begin position="19"/>
        <end position="664"/>
    </location>
</feature>
<sequence length="664" mass="72772">MRIRILLLLLGIVGEGWAQCPTKLVNGTQDYKGRLQVSSSQGISMIAEGTSDRILKICKGTTIQVEDVTANNNPSLTAYNFNYQSAEVDLSAPIFDKVNKSYTYEKAGTYGLIMVGSASGTGSYACQTVQVLDNPELNFEVDACEPEQVTLVIPKDSSRNPYDEFTIEWGDGNTEKLLKKDLPLTKVHIYKNAGTGVTISVQGTYEGNVCGISKISKFIDPGKLNQSPKPIVTLLELSATKTVATIQFAGPVSTTQEIFQKEVGGTYVSTGIQIQSNLTSERIINLNPAKQYCFQVRSVGGCASTSGSDEICTLPITVQAKGKQIEVNWSAYPQATATFESYTVSNGTTTFPVIKDRNQTQLIDKSELECGTSYCYRVTARVNNINSISNEVCEEIESTVKPDPITQAYATLAGKAAVLSWESPGGKILDYEILRAEAGGKFEKIETDTTIVSPYKDGQINPLQRSYCYQISYESACKTWSNPSAPICTIHLNQKSGELSWTSNNPFTENISEYTVQALDAQGNVVASHSVAKATKVSVSGLDFPISPEYQYRIESTSESGNTSWSNPIPIRELFQVYVPDAFTPNGDSQNDVFLPKVVHVNALKFTVFDRWGNSIFSTEDESEGWDGYINGKPAPQGSYSYRLDVRNEVGDSFTKRGVFRLIR</sequence>